<organism evidence="2 3">
    <name type="scientific">Chitinophaga fulva</name>
    <dbReference type="NCBI Taxonomy" id="2728842"/>
    <lineage>
        <taxon>Bacteria</taxon>
        <taxon>Pseudomonadati</taxon>
        <taxon>Bacteroidota</taxon>
        <taxon>Chitinophagia</taxon>
        <taxon>Chitinophagales</taxon>
        <taxon>Chitinophagaceae</taxon>
        <taxon>Chitinophaga</taxon>
    </lineage>
</organism>
<protein>
    <submittedName>
        <fullName evidence="2">Uncharacterized protein</fullName>
    </submittedName>
</protein>
<keyword evidence="3" id="KW-1185">Reference proteome</keyword>
<accession>A0A848GUH9</accession>
<dbReference type="Proteomes" id="UP000583266">
    <property type="component" value="Unassembled WGS sequence"/>
</dbReference>
<gene>
    <name evidence="2" type="ORF">HHL17_24515</name>
</gene>
<evidence type="ECO:0000313" key="2">
    <source>
        <dbReference type="EMBL" id="NML40383.1"/>
    </source>
</evidence>
<sequence length="83" mass="8102">MKKTTVKKLSLKMIKIAQLNDNGAQFILGGNVGPTAPTGTTGSPTGAPTGPVTSPTSWSTGPAGPPTTCATGPGTITVACPHG</sequence>
<dbReference type="RefSeq" id="WP_169227252.1">
    <property type="nucleotide sequence ID" value="NZ_JABBGC010000003.1"/>
</dbReference>
<reference evidence="2 3" key="1">
    <citation type="submission" date="2020-04" db="EMBL/GenBank/DDBJ databases">
        <title>Chitinophaga sp. G-6-1-13 sp. nov., isolated from soil.</title>
        <authorList>
            <person name="Dahal R.H."/>
            <person name="Chaudhary D.K."/>
        </authorList>
    </citation>
    <scope>NUCLEOTIDE SEQUENCE [LARGE SCALE GENOMIC DNA]</scope>
    <source>
        <strain evidence="2 3">G-6-1-13</strain>
    </source>
</reference>
<evidence type="ECO:0000313" key="3">
    <source>
        <dbReference type="Proteomes" id="UP000583266"/>
    </source>
</evidence>
<dbReference type="EMBL" id="JABBGC010000003">
    <property type="protein sequence ID" value="NML40383.1"/>
    <property type="molecule type" value="Genomic_DNA"/>
</dbReference>
<feature type="region of interest" description="Disordered" evidence="1">
    <location>
        <begin position="34"/>
        <end position="73"/>
    </location>
</feature>
<comment type="caution">
    <text evidence="2">The sequence shown here is derived from an EMBL/GenBank/DDBJ whole genome shotgun (WGS) entry which is preliminary data.</text>
</comment>
<evidence type="ECO:0000256" key="1">
    <source>
        <dbReference type="SAM" id="MobiDB-lite"/>
    </source>
</evidence>
<dbReference type="AlphaFoldDB" id="A0A848GUH9"/>
<name>A0A848GUH9_9BACT</name>
<proteinExistence type="predicted"/>